<feature type="non-terminal residue" evidence="1">
    <location>
        <position position="157"/>
    </location>
</feature>
<accession>A0A7T8HIC4</accession>
<gene>
    <name evidence="1" type="ORF">FKW44_011386</name>
</gene>
<name>A0A7T8HIC4_CALRO</name>
<proteinExistence type="predicted"/>
<dbReference type="AlphaFoldDB" id="A0A7T8HIC4"/>
<dbReference type="Proteomes" id="UP000595437">
    <property type="component" value="Chromosome 7"/>
</dbReference>
<evidence type="ECO:0000313" key="2">
    <source>
        <dbReference type="Proteomes" id="UP000595437"/>
    </source>
</evidence>
<feature type="non-terminal residue" evidence="1">
    <location>
        <position position="1"/>
    </location>
</feature>
<dbReference type="EMBL" id="CP045896">
    <property type="protein sequence ID" value="QQP50390.1"/>
    <property type="molecule type" value="Genomic_DNA"/>
</dbReference>
<protein>
    <submittedName>
        <fullName evidence="1">Proline_ glutamic acid and leucinerich protein 1-like</fullName>
    </submittedName>
</protein>
<keyword evidence="2" id="KW-1185">Reference proteome</keyword>
<reference evidence="2" key="1">
    <citation type="submission" date="2021-01" db="EMBL/GenBank/DDBJ databases">
        <title>Caligus Genome Assembly.</title>
        <authorList>
            <person name="Gallardo-Escarate C."/>
        </authorList>
    </citation>
    <scope>NUCLEOTIDE SEQUENCE [LARGE SCALE GENOMIC DNA]</scope>
</reference>
<sequence>HRQIFLNGLTSSVDIPNLSPKELKPLLSRANTSLHSSNKHRGLLILQTLVDRCNSEVFESNASNWLSTNASLREKEIACNIIRSVLQIAVEIPNLVSSLLKNFDSSESFLITLTCVLKTFPGSSGSSEKIKKKYLVALEAVIIFPPSDYANVRATFH</sequence>
<evidence type="ECO:0000313" key="1">
    <source>
        <dbReference type="EMBL" id="QQP50390.1"/>
    </source>
</evidence>
<organism evidence="1 2">
    <name type="scientific">Caligus rogercresseyi</name>
    <name type="common">Sea louse</name>
    <dbReference type="NCBI Taxonomy" id="217165"/>
    <lineage>
        <taxon>Eukaryota</taxon>
        <taxon>Metazoa</taxon>
        <taxon>Ecdysozoa</taxon>
        <taxon>Arthropoda</taxon>
        <taxon>Crustacea</taxon>
        <taxon>Multicrustacea</taxon>
        <taxon>Hexanauplia</taxon>
        <taxon>Copepoda</taxon>
        <taxon>Siphonostomatoida</taxon>
        <taxon>Caligidae</taxon>
        <taxon>Caligus</taxon>
    </lineage>
</organism>